<organism evidence="1 2">
    <name type="scientific">Desulfosporosinus orientis (strain ATCC 19365 / DSM 765 / NCIMB 8382 / VKM B-1628 / Singapore I)</name>
    <name type="common">Desulfotomaculum orientis</name>
    <dbReference type="NCBI Taxonomy" id="768706"/>
    <lineage>
        <taxon>Bacteria</taxon>
        <taxon>Bacillati</taxon>
        <taxon>Bacillota</taxon>
        <taxon>Clostridia</taxon>
        <taxon>Eubacteriales</taxon>
        <taxon>Desulfitobacteriaceae</taxon>
        <taxon>Desulfosporosinus</taxon>
    </lineage>
</organism>
<dbReference type="HOGENOM" id="CLU_188256_0_0_9"/>
<protein>
    <submittedName>
        <fullName evidence="1">Inhibitor of sigma-G Gin</fullName>
    </submittedName>
</protein>
<dbReference type="STRING" id="768706.Desor_0032"/>
<dbReference type="Proteomes" id="UP000006346">
    <property type="component" value="Chromosome"/>
</dbReference>
<evidence type="ECO:0000313" key="2">
    <source>
        <dbReference type="Proteomes" id="UP000006346"/>
    </source>
</evidence>
<gene>
    <name evidence="1" type="ordered locus">Desor_0032</name>
</gene>
<dbReference type="KEGG" id="dor:Desor_0032"/>
<sequence length="85" mass="9752">MIKIPQGPDQKVSEMENRVSLGSSNRGKVLPVCYRCTQVPQKGLYDGFRVQGMFFCSDCQRELFSAEQGSPEYQEFLFLIKGIFY</sequence>
<name>G7W7B9_DESOD</name>
<dbReference type="AlphaFoldDB" id="G7W7B9"/>
<dbReference type="InterPro" id="IPR019700">
    <property type="entry name" value="Sigma-G_inhibitor_Gin"/>
</dbReference>
<dbReference type="PATRIC" id="fig|768706.3.peg.27"/>
<dbReference type="RefSeq" id="WP_014182620.1">
    <property type="nucleotide sequence ID" value="NC_016584.1"/>
</dbReference>
<reference evidence="1 2" key="2">
    <citation type="journal article" date="2012" name="J. Bacteriol.">
        <title>Complete genome sequences of Desulfosporosinus orientis DSM765T, Desulfosporosinus youngiae DSM17734T, Desulfosporosinus meridiei DSM13257T, and Desulfosporosinus acidiphilus DSM22704T.</title>
        <authorList>
            <person name="Pester M."/>
            <person name="Brambilla E."/>
            <person name="Alazard D."/>
            <person name="Rattei T."/>
            <person name="Weinmaier T."/>
            <person name="Han J."/>
            <person name="Lucas S."/>
            <person name="Lapidus A."/>
            <person name="Cheng J.F."/>
            <person name="Goodwin L."/>
            <person name="Pitluck S."/>
            <person name="Peters L."/>
            <person name="Ovchinnikova G."/>
            <person name="Teshima H."/>
            <person name="Detter J.C."/>
            <person name="Han C.S."/>
            <person name="Tapia R."/>
            <person name="Land M.L."/>
            <person name="Hauser L."/>
            <person name="Kyrpides N.C."/>
            <person name="Ivanova N.N."/>
            <person name="Pagani I."/>
            <person name="Huntmann M."/>
            <person name="Wei C.L."/>
            <person name="Davenport K.W."/>
            <person name="Daligault H."/>
            <person name="Chain P.S."/>
            <person name="Chen A."/>
            <person name="Mavromatis K."/>
            <person name="Markowitz V."/>
            <person name="Szeto E."/>
            <person name="Mikhailova N."/>
            <person name="Pati A."/>
            <person name="Wagner M."/>
            <person name="Woyke T."/>
            <person name="Ollivier B."/>
            <person name="Klenk H.P."/>
            <person name="Spring S."/>
            <person name="Loy A."/>
        </authorList>
    </citation>
    <scope>NUCLEOTIDE SEQUENCE [LARGE SCALE GENOMIC DNA]</scope>
    <source>
        <strain evidence="2">ATCC 19365 / DSM 765 / NCIMB 8382 / VKM B-1628</strain>
    </source>
</reference>
<proteinExistence type="predicted"/>
<dbReference type="Pfam" id="PF10764">
    <property type="entry name" value="Gin"/>
    <property type="match status" value="1"/>
</dbReference>
<evidence type="ECO:0000313" key="1">
    <source>
        <dbReference type="EMBL" id="AET65790.1"/>
    </source>
</evidence>
<accession>G7W7B9</accession>
<keyword evidence="2" id="KW-1185">Reference proteome</keyword>
<dbReference type="EMBL" id="CP003108">
    <property type="protein sequence ID" value="AET65790.1"/>
    <property type="molecule type" value="Genomic_DNA"/>
</dbReference>
<reference evidence="2" key="1">
    <citation type="submission" date="2011-11" db="EMBL/GenBank/DDBJ databases">
        <title>Complete sequence of Desulfosporosinus orientis DSM 765.</title>
        <authorList>
            <person name="Lucas S."/>
            <person name="Han J."/>
            <person name="Lapidus A."/>
            <person name="Cheng J.-F."/>
            <person name="Goodwin L."/>
            <person name="Pitluck S."/>
            <person name="Peters L."/>
            <person name="Ovchinnikova G."/>
            <person name="Teshima H."/>
            <person name="Detter J.C."/>
            <person name="Han C."/>
            <person name="Tapia R."/>
            <person name="Land M."/>
            <person name="Hauser L."/>
            <person name="Kyrpides N."/>
            <person name="Ivanova N."/>
            <person name="Pagani I."/>
            <person name="Pester M."/>
            <person name="Spring S."/>
            <person name="Ollivier B."/>
            <person name="Rattei T."/>
            <person name="Klenk H.-P."/>
            <person name="Wagner M."/>
            <person name="Loy A."/>
            <person name="Woyke T."/>
        </authorList>
    </citation>
    <scope>NUCLEOTIDE SEQUENCE [LARGE SCALE GENOMIC DNA]</scope>
    <source>
        <strain evidence="2">ATCC 19365 / DSM 765 / NCIMB 8382 / VKM B-1628</strain>
    </source>
</reference>
<dbReference type="eggNOG" id="ENOG502ZW0M">
    <property type="taxonomic scope" value="Bacteria"/>
</dbReference>